<dbReference type="EC" id="2.3.1.225" evidence="3"/>
<evidence type="ECO:0000256" key="2">
    <source>
        <dbReference type="ARBA" id="ARBA00008574"/>
    </source>
</evidence>
<evidence type="ECO:0000256" key="3">
    <source>
        <dbReference type="ARBA" id="ARBA00012210"/>
    </source>
</evidence>
<feature type="compositionally biased region" description="Polar residues" evidence="6">
    <location>
        <begin position="108"/>
        <end position="121"/>
    </location>
</feature>
<protein>
    <recommendedName>
        <fullName evidence="3">protein S-acyltransferase</fullName>
        <ecNumber evidence="3">2.3.1.225</ecNumber>
    </recommendedName>
</protein>
<dbReference type="PANTHER" id="PTHR22883">
    <property type="entry name" value="ZINC FINGER DHHC DOMAIN CONTAINING PROTEIN"/>
    <property type="match status" value="1"/>
</dbReference>
<organism evidence="8 9">
    <name type="scientific">Marchantia polymorpha subsp. ruderalis</name>
    <dbReference type="NCBI Taxonomy" id="1480154"/>
    <lineage>
        <taxon>Eukaryota</taxon>
        <taxon>Viridiplantae</taxon>
        <taxon>Streptophyta</taxon>
        <taxon>Embryophyta</taxon>
        <taxon>Marchantiophyta</taxon>
        <taxon>Marchantiopsida</taxon>
        <taxon>Marchantiidae</taxon>
        <taxon>Marchantiales</taxon>
        <taxon>Marchantiaceae</taxon>
        <taxon>Marchantia</taxon>
    </lineage>
</organism>
<feature type="transmembrane region" description="Helical" evidence="7">
    <location>
        <begin position="267"/>
        <end position="286"/>
    </location>
</feature>
<dbReference type="EMBL" id="LVLJ01001532">
    <property type="protein sequence ID" value="OAE29074.1"/>
    <property type="molecule type" value="Genomic_DNA"/>
</dbReference>
<keyword evidence="7" id="KW-1133">Transmembrane helix</keyword>
<feature type="region of interest" description="Disordered" evidence="6">
    <location>
        <begin position="99"/>
        <end position="126"/>
    </location>
</feature>
<evidence type="ECO:0000256" key="4">
    <source>
        <dbReference type="ARBA" id="ARBA00023139"/>
    </source>
</evidence>
<dbReference type="InterPro" id="IPR039859">
    <property type="entry name" value="PFA4/ZDH16/20/ERF2-like"/>
</dbReference>
<reference evidence="8" key="1">
    <citation type="submission" date="2016-03" db="EMBL/GenBank/DDBJ databases">
        <title>Mechanisms controlling the formation of the plant cell surface in tip-growing cells are functionally conserved among land plants.</title>
        <authorList>
            <person name="Honkanen S."/>
            <person name="Jones V.A."/>
            <person name="Morieri G."/>
            <person name="Champion C."/>
            <person name="Hetherington A.J."/>
            <person name="Kelly S."/>
            <person name="Saint-Marcoux D."/>
            <person name="Proust H."/>
            <person name="Prescott H."/>
            <person name="Dolan L."/>
        </authorList>
    </citation>
    <scope>NUCLEOTIDE SEQUENCE [LARGE SCALE GENOMIC DNA]</scope>
    <source>
        <tissue evidence="8">Whole gametophyte</tissue>
    </source>
</reference>
<keyword evidence="7" id="KW-0472">Membrane</keyword>
<gene>
    <name evidence="8" type="ORF">AXG93_1626s1010</name>
</gene>
<dbReference type="PANTHER" id="PTHR22883:SF301">
    <property type="entry name" value="PALMITOYLTRANSFERASE ZDHHC12"/>
    <property type="match status" value="1"/>
</dbReference>
<feature type="transmembrane region" description="Helical" evidence="7">
    <location>
        <begin position="335"/>
        <end position="357"/>
    </location>
</feature>
<evidence type="ECO:0000256" key="6">
    <source>
        <dbReference type="SAM" id="MobiDB-lite"/>
    </source>
</evidence>
<keyword evidence="4" id="KW-0564">Palmitate</keyword>
<evidence type="ECO:0000313" key="8">
    <source>
        <dbReference type="EMBL" id="OAE29074.1"/>
    </source>
</evidence>
<comment type="subcellular location">
    <subcellularLocation>
        <location evidence="1">Endomembrane system</location>
        <topology evidence="1">Multi-pass membrane protein</topology>
    </subcellularLocation>
</comment>
<evidence type="ECO:0000256" key="7">
    <source>
        <dbReference type="SAM" id="Phobius"/>
    </source>
</evidence>
<dbReference type="GO" id="GO:0005783">
    <property type="term" value="C:endoplasmic reticulum"/>
    <property type="evidence" value="ECO:0007669"/>
    <property type="project" value="TreeGrafter"/>
</dbReference>
<dbReference type="GO" id="GO:0006612">
    <property type="term" value="P:protein targeting to membrane"/>
    <property type="evidence" value="ECO:0007669"/>
    <property type="project" value="TreeGrafter"/>
</dbReference>
<feature type="transmembrane region" description="Helical" evidence="7">
    <location>
        <begin position="134"/>
        <end position="153"/>
    </location>
</feature>
<name>A0A176W7V0_MARPO</name>
<accession>A0A176W7V0</accession>
<sequence length="432" mass="47815">MSPETPGSGSLPTMRRNAKRSMFPTANAIFKITAKERTQVCDEVKCISHKGQQVTQKTSQAGGRADYHTDANVAAVQVSHVRYRDTSLFGVLNPNGVREQASGGIPTRSINQSTEGQQQDAQVPARAPSARSGWGVKLCWAGVHVFCVGLLLLLESDLRRQTFKFSWYAGIYYVVFILTVVQYYYTAGSSPGYVIDVMQGNADFEANTKSALDGSNGNNPWLRRSASSSYQNSNGNINGGSSTSDNIPTISETTPLLPSSSEVKRRLLLSLLMICMLCRISSWAALDAPIVEYSRWYLFFETVLTFWTTILYGSAFSKNGGSNWLLHDSVVLANLLGLIACLLFLVTLLIFHTYLAVTDQTTYEKTRRRRINYLKTLPPNYNPFNKGCFKNTYSFCCTQDSTYPIYTIPSADDIEAARSRRSSCFGTSSTLS</sequence>
<evidence type="ECO:0000256" key="5">
    <source>
        <dbReference type="ARBA" id="ARBA00023288"/>
    </source>
</evidence>
<dbReference type="GO" id="GO:0019706">
    <property type="term" value="F:protein-cysteine S-palmitoyltransferase activity"/>
    <property type="evidence" value="ECO:0007669"/>
    <property type="project" value="UniProtKB-EC"/>
</dbReference>
<evidence type="ECO:0000256" key="1">
    <source>
        <dbReference type="ARBA" id="ARBA00004127"/>
    </source>
</evidence>
<dbReference type="AlphaFoldDB" id="A0A176W7V0"/>
<feature type="transmembrane region" description="Helical" evidence="7">
    <location>
        <begin position="165"/>
        <end position="185"/>
    </location>
</feature>
<dbReference type="Proteomes" id="UP000077202">
    <property type="component" value="Unassembled WGS sequence"/>
</dbReference>
<dbReference type="GO" id="GO:0005794">
    <property type="term" value="C:Golgi apparatus"/>
    <property type="evidence" value="ECO:0007669"/>
    <property type="project" value="TreeGrafter"/>
</dbReference>
<evidence type="ECO:0000313" key="9">
    <source>
        <dbReference type="Proteomes" id="UP000077202"/>
    </source>
</evidence>
<keyword evidence="7" id="KW-0812">Transmembrane</keyword>
<keyword evidence="5" id="KW-0449">Lipoprotein</keyword>
<feature type="transmembrane region" description="Helical" evidence="7">
    <location>
        <begin position="298"/>
        <end position="315"/>
    </location>
</feature>
<proteinExistence type="inferred from homology"/>
<comment type="similarity">
    <text evidence="2">Belongs to the DHHC palmitoyltransferase family.</text>
</comment>
<keyword evidence="9" id="KW-1185">Reference proteome</keyword>
<comment type="caution">
    <text evidence="8">The sequence shown here is derived from an EMBL/GenBank/DDBJ whole genome shotgun (WGS) entry which is preliminary data.</text>
</comment>